<dbReference type="PRINTS" id="PR00080">
    <property type="entry name" value="SDRFAMILY"/>
</dbReference>
<dbReference type="AlphaFoldDB" id="A0AAW9RDL6"/>
<dbReference type="GO" id="GO:0050038">
    <property type="term" value="F:L-xylulose reductase (NADPH) activity"/>
    <property type="evidence" value="ECO:0007669"/>
    <property type="project" value="TreeGrafter"/>
</dbReference>
<name>A0AAW9RDL6_9HYPH</name>
<dbReference type="GO" id="GO:0005997">
    <property type="term" value="P:xylulose metabolic process"/>
    <property type="evidence" value="ECO:0007669"/>
    <property type="project" value="TreeGrafter"/>
</dbReference>
<proteinExistence type="inferred from homology"/>
<dbReference type="CDD" id="cd05233">
    <property type="entry name" value="SDR_c"/>
    <property type="match status" value="1"/>
</dbReference>
<dbReference type="PRINTS" id="PR00081">
    <property type="entry name" value="GDHRDH"/>
</dbReference>
<dbReference type="Gene3D" id="3.40.50.720">
    <property type="entry name" value="NAD(P)-binding Rossmann-like Domain"/>
    <property type="match status" value="1"/>
</dbReference>
<protein>
    <submittedName>
        <fullName evidence="5">SDR family oxidoreductase</fullName>
        <ecNumber evidence="5">1.-.-.-</ecNumber>
    </submittedName>
</protein>
<comment type="similarity">
    <text evidence="1">Belongs to the short-chain dehydrogenases/reductases (SDR) family.</text>
</comment>
<reference evidence="5 6" key="1">
    <citation type="submission" date="2024-02" db="EMBL/GenBank/DDBJ databases">
        <title>Genome analysis and characterization of Microbaculum marinisediminis sp. nov., isolated from marine sediment.</title>
        <authorList>
            <person name="Du Z.-J."/>
            <person name="Ye Y.-Q."/>
            <person name="Zhang Z.-R."/>
            <person name="Yuan S.-M."/>
            <person name="Zhang X.-Y."/>
        </authorList>
    </citation>
    <scope>NUCLEOTIDE SEQUENCE [LARGE SCALE GENOMIC DNA]</scope>
    <source>
        <strain evidence="5 6">SDUM1044001</strain>
    </source>
</reference>
<comment type="subunit">
    <text evidence="2">Homotetramer.</text>
</comment>
<dbReference type="PROSITE" id="PS00061">
    <property type="entry name" value="ADH_SHORT"/>
    <property type="match status" value="1"/>
</dbReference>
<evidence type="ECO:0000256" key="1">
    <source>
        <dbReference type="ARBA" id="ARBA00006484"/>
    </source>
</evidence>
<comment type="caution">
    <text evidence="5">The sequence shown here is derived from an EMBL/GenBank/DDBJ whole genome shotgun (WGS) entry which is preliminary data.</text>
</comment>
<gene>
    <name evidence="5" type="ORF">V3328_00665</name>
</gene>
<keyword evidence="3" id="KW-0521">NADP</keyword>
<dbReference type="InterPro" id="IPR051737">
    <property type="entry name" value="L-xylulose/Carbonyl_redctase"/>
</dbReference>
<evidence type="ECO:0000313" key="6">
    <source>
        <dbReference type="Proteomes" id="UP001378188"/>
    </source>
</evidence>
<dbReference type="Proteomes" id="UP001378188">
    <property type="component" value="Unassembled WGS sequence"/>
</dbReference>
<dbReference type="NCBIfam" id="NF005559">
    <property type="entry name" value="PRK07231.1"/>
    <property type="match status" value="1"/>
</dbReference>
<feature type="domain" description="Ketoreductase" evidence="4">
    <location>
        <begin position="15"/>
        <end position="169"/>
    </location>
</feature>
<dbReference type="GO" id="GO:0006006">
    <property type="term" value="P:glucose metabolic process"/>
    <property type="evidence" value="ECO:0007669"/>
    <property type="project" value="TreeGrafter"/>
</dbReference>
<dbReference type="FunFam" id="3.40.50.720:FF:000084">
    <property type="entry name" value="Short-chain dehydrogenase reductase"/>
    <property type="match status" value="1"/>
</dbReference>
<keyword evidence="6" id="KW-1185">Reference proteome</keyword>
<dbReference type="EMBL" id="JAZHOF010000001">
    <property type="protein sequence ID" value="MEJ8569965.1"/>
    <property type="molecule type" value="Genomic_DNA"/>
</dbReference>
<dbReference type="InterPro" id="IPR002347">
    <property type="entry name" value="SDR_fam"/>
</dbReference>
<dbReference type="InterPro" id="IPR036291">
    <property type="entry name" value="NAD(P)-bd_dom_sf"/>
</dbReference>
<keyword evidence="5" id="KW-0560">Oxidoreductase</keyword>
<dbReference type="SMART" id="SM00822">
    <property type="entry name" value="PKS_KR"/>
    <property type="match status" value="1"/>
</dbReference>
<dbReference type="Pfam" id="PF13561">
    <property type="entry name" value="adh_short_C2"/>
    <property type="match status" value="1"/>
</dbReference>
<evidence type="ECO:0000313" key="5">
    <source>
        <dbReference type="EMBL" id="MEJ8569965.1"/>
    </source>
</evidence>
<accession>A0AAW9RDL6</accession>
<dbReference type="SUPFAM" id="SSF51735">
    <property type="entry name" value="NAD(P)-binding Rossmann-fold domains"/>
    <property type="match status" value="1"/>
</dbReference>
<evidence type="ECO:0000256" key="2">
    <source>
        <dbReference type="ARBA" id="ARBA00011881"/>
    </source>
</evidence>
<evidence type="ECO:0000259" key="4">
    <source>
        <dbReference type="SMART" id="SM00822"/>
    </source>
</evidence>
<dbReference type="GO" id="GO:0004090">
    <property type="term" value="F:carbonyl reductase (NADPH) activity"/>
    <property type="evidence" value="ECO:0007669"/>
    <property type="project" value="TreeGrafter"/>
</dbReference>
<dbReference type="RefSeq" id="WP_340327706.1">
    <property type="nucleotide sequence ID" value="NZ_JAZHOF010000001.1"/>
</dbReference>
<dbReference type="InterPro" id="IPR020904">
    <property type="entry name" value="Sc_DH/Rdtase_CS"/>
</dbReference>
<dbReference type="PANTHER" id="PTHR44252:SF3">
    <property type="entry name" value="D-ERYTHRULOSE REDUCTASE-RELATED"/>
    <property type="match status" value="1"/>
</dbReference>
<organism evidence="5 6">
    <name type="scientific">Microbaculum marinum</name>
    <dbReference type="NCBI Taxonomy" id="1764581"/>
    <lineage>
        <taxon>Bacteria</taxon>
        <taxon>Pseudomonadati</taxon>
        <taxon>Pseudomonadota</taxon>
        <taxon>Alphaproteobacteria</taxon>
        <taxon>Hyphomicrobiales</taxon>
        <taxon>Tepidamorphaceae</taxon>
        <taxon>Microbaculum</taxon>
    </lineage>
</organism>
<dbReference type="PANTHER" id="PTHR44252">
    <property type="entry name" value="D-ERYTHRULOSE REDUCTASE"/>
    <property type="match status" value="1"/>
</dbReference>
<dbReference type="EC" id="1.-.-.-" evidence="5"/>
<dbReference type="InterPro" id="IPR057326">
    <property type="entry name" value="KR_dom"/>
</dbReference>
<evidence type="ECO:0000256" key="3">
    <source>
        <dbReference type="ARBA" id="ARBA00022857"/>
    </source>
</evidence>
<sequence length="254" mass="26536">MTGDTPLSRYSLDGRTALVTGAGRGIGRACALALARSGADVALMSRSRDELESLASEVKATGRRAHVLVADVCDKAAVDAAISGLPRLDVLVNNAGTNVPQEFLDVDEETFDRVTSINIRAAFFTAQAAARRMVAAGAGAIVNMSSQAGHVALVRRTVYCTTKFAIEGLTKAMAVDLRGTGVRVNAVAPTFVETPMTKPFLSDPDFRAYVDANLLTTRLAGVDDVADAVLFLSCDASGMVTGTSLLVDGGWTAH</sequence>